<feature type="region of interest" description="Disordered" evidence="3">
    <location>
        <begin position="1"/>
        <end position="52"/>
    </location>
</feature>
<comment type="similarity">
    <text evidence="1">Belongs to the remorin family.</text>
</comment>
<evidence type="ECO:0000313" key="5">
    <source>
        <dbReference type="EMBL" id="KAE7999618.1"/>
    </source>
</evidence>
<dbReference type="Proteomes" id="UP000327013">
    <property type="component" value="Chromosome 1"/>
</dbReference>
<reference evidence="5 6" key="1">
    <citation type="submission" date="2019-06" db="EMBL/GenBank/DDBJ databases">
        <title>A chromosomal-level reference genome of Carpinus fangiana (Coryloideae, Betulaceae).</title>
        <authorList>
            <person name="Yang X."/>
            <person name="Wang Z."/>
            <person name="Zhang L."/>
            <person name="Hao G."/>
            <person name="Liu J."/>
            <person name="Yang Y."/>
        </authorList>
    </citation>
    <scope>NUCLEOTIDE SEQUENCE [LARGE SCALE GENOMIC DNA]</scope>
    <source>
        <strain evidence="5">Cfa_2016G</strain>
        <tissue evidence="5">Leaf</tissue>
    </source>
</reference>
<accession>A0A5N6QJU8</accession>
<keyword evidence="2" id="KW-0175">Coiled coil</keyword>
<keyword evidence="6" id="KW-1185">Reference proteome</keyword>
<dbReference type="OrthoDB" id="648416at2759"/>
<dbReference type="AlphaFoldDB" id="A0A5N6QJU8"/>
<proteinExistence type="inferred from homology"/>
<dbReference type="Pfam" id="PF03763">
    <property type="entry name" value="Remorin_C"/>
    <property type="match status" value="1"/>
</dbReference>
<feature type="region of interest" description="Disordered" evidence="3">
    <location>
        <begin position="86"/>
        <end position="105"/>
    </location>
</feature>
<dbReference type="PANTHER" id="PTHR31471:SF2">
    <property type="entry name" value="REMORIN FAMILY PROTEIN"/>
    <property type="match status" value="1"/>
</dbReference>
<feature type="compositionally biased region" description="Polar residues" evidence="3">
    <location>
        <begin position="213"/>
        <end position="227"/>
    </location>
</feature>
<evidence type="ECO:0000256" key="1">
    <source>
        <dbReference type="ARBA" id="ARBA00005711"/>
    </source>
</evidence>
<evidence type="ECO:0000256" key="2">
    <source>
        <dbReference type="SAM" id="Coils"/>
    </source>
</evidence>
<dbReference type="InterPro" id="IPR005516">
    <property type="entry name" value="Remorin_C"/>
</dbReference>
<evidence type="ECO:0000259" key="4">
    <source>
        <dbReference type="Pfam" id="PF03763"/>
    </source>
</evidence>
<feature type="coiled-coil region" evidence="2">
    <location>
        <begin position="294"/>
        <end position="368"/>
    </location>
</feature>
<evidence type="ECO:0000313" key="6">
    <source>
        <dbReference type="Proteomes" id="UP000327013"/>
    </source>
</evidence>
<organism evidence="5 6">
    <name type="scientific">Carpinus fangiana</name>
    <dbReference type="NCBI Taxonomy" id="176857"/>
    <lineage>
        <taxon>Eukaryota</taxon>
        <taxon>Viridiplantae</taxon>
        <taxon>Streptophyta</taxon>
        <taxon>Embryophyta</taxon>
        <taxon>Tracheophyta</taxon>
        <taxon>Spermatophyta</taxon>
        <taxon>Magnoliopsida</taxon>
        <taxon>eudicotyledons</taxon>
        <taxon>Gunneridae</taxon>
        <taxon>Pentapetalae</taxon>
        <taxon>rosids</taxon>
        <taxon>fabids</taxon>
        <taxon>Fagales</taxon>
        <taxon>Betulaceae</taxon>
        <taxon>Carpinus</taxon>
    </lineage>
</organism>
<name>A0A5N6QJU8_9ROSI</name>
<feature type="region of interest" description="Disordered" evidence="3">
    <location>
        <begin position="211"/>
        <end position="251"/>
    </location>
</feature>
<protein>
    <recommendedName>
        <fullName evidence="4">Remorin C-terminal domain-containing protein</fullName>
    </recommendedName>
</protein>
<dbReference type="PANTHER" id="PTHR31471">
    <property type="entry name" value="OS02G0116800 PROTEIN"/>
    <property type="match status" value="1"/>
</dbReference>
<evidence type="ECO:0000256" key="3">
    <source>
        <dbReference type="SAM" id="MobiDB-lite"/>
    </source>
</evidence>
<feature type="compositionally biased region" description="Polar residues" evidence="3">
    <location>
        <begin position="1"/>
        <end position="16"/>
    </location>
</feature>
<gene>
    <name evidence="5" type="ORF">FH972_004026</name>
</gene>
<feature type="compositionally biased region" description="Basic residues" evidence="3">
    <location>
        <begin position="40"/>
        <end position="51"/>
    </location>
</feature>
<feature type="domain" description="Remorin C-terminal" evidence="4">
    <location>
        <begin position="292"/>
        <end position="389"/>
    </location>
</feature>
<dbReference type="EMBL" id="CM017321">
    <property type="protein sequence ID" value="KAE7999618.1"/>
    <property type="molecule type" value="Genomic_DNA"/>
</dbReference>
<sequence>MKKGSVSSHNLGTLQSPGAPIYRDESVGSQKGWSSERLPFPRKSRSTRRHLSAASLMPFNGGRTLPSKWEDAERWICSPISGNGIGKNLNSQRPNRPKSKSGPIVPPEVAYYSHYSPAMQGLEGGSATNFLAGSPLSAGVLAADGLFVRFGSGDGGKSYLVPAENNLVVQSASLPGWSEMLSELSLPSSQDEKVDGTEETMECHAVLRRDMATQMSPEGSINSSPRGKSSFSPTPPSFPSIMETQGDNSPKLEVRDVQVDKRATVIRWSKRQKTYVTKKGLPHVEDFNKHAKEAQASSWDIAEAEMNISKLQREEAKITAWENLQKAKAEAAIRKLEMRLEKKKSSSMDKILNKLRMAERKAHTMRSEALVHQGHQVPKASRKVVSFRKYVWLGSFSSCFTTDAF</sequence>